<organism evidence="3 4">
    <name type="scientific">Noviherbaspirillum album</name>
    <dbReference type="NCBI Taxonomy" id="3080276"/>
    <lineage>
        <taxon>Bacteria</taxon>
        <taxon>Pseudomonadati</taxon>
        <taxon>Pseudomonadota</taxon>
        <taxon>Betaproteobacteria</taxon>
        <taxon>Burkholderiales</taxon>
        <taxon>Oxalobacteraceae</taxon>
        <taxon>Noviherbaspirillum</taxon>
    </lineage>
</organism>
<gene>
    <name evidence="3" type="ORF">RY831_21675</name>
</gene>
<accession>A0ABU6JE32</accession>
<dbReference type="InterPro" id="IPR051317">
    <property type="entry name" value="Gfo/Idh/MocA_oxidoreduct"/>
</dbReference>
<feature type="domain" description="GFO/IDH/MocA-like oxidoreductase" evidence="2">
    <location>
        <begin position="133"/>
        <end position="254"/>
    </location>
</feature>
<comment type="caution">
    <text evidence="3">The sequence shown here is derived from an EMBL/GenBank/DDBJ whole genome shotgun (WGS) entry which is preliminary data.</text>
</comment>
<evidence type="ECO:0000313" key="4">
    <source>
        <dbReference type="Proteomes" id="UP001352263"/>
    </source>
</evidence>
<dbReference type="InterPro" id="IPR036291">
    <property type="entry name" value="NAD(P)-bd_dom_sf"/>
</dbReference>
<dbReference type="Gene3D" id="3.30.360.10">
    <property type="entry name" value="Dihydrodipicolinate Reductase, domain 2"/>
    <property type="match status" value="1"/>
</dbReference>
<dbReference type="Proteomes" id="UP001352263">
    <property type="component" value="Unassembled WGS sequence"/>
</dbReference>
<dbReference type="SUPFAM" id="SSF51735">
    <property type="entry name" value="NAD(P)-binding Rossmann-fold domains"/>
    <property type="match status" value="1"/>
</dbReference>
<protein>
    <submittedName>
        <fullName evidence="3">Gfo/Idh/MocA family oxidoreductase</fullName>
    </submittedName>
</protein>
<proteinExistence type="predicted"/>
<dbReference type="EMBL" id="JAWIIV010000021">
    <property type="protein sequence ID" value="MEC4721783.1"/>
    <property type="molecule type" value="Genomic_DNA"/>
</dbReference>
<evidence type="ECO:0000259" key="2">
    <source>
        <dbReference type="Pfam" id="PF22725"/>
    </source>
</evidence>
<sequence length="342" mass="36394">MAKMRIAVIGAGMAFEPHARSLQELAAEVDVACVVARSTPARDAVRSRYGFSVAESVDQVWHDPSIEAVLILTPPHTHLELARAAAEAGKHVLLEKPLDVSLDRARSLVALCEQKNVMLGVVFQHRFRQSSLALRRALQQGELGDIVSVSIQIPWWRPQSYYDVPGRGSRARDGGGVLLTQAIHTLDLALSLAGEVSSVYAHALTSAVHRMETEDLVAAVLRFGSGAIGSLHATTACYPGFPEQIRLIGTKGSACLEGDALQVRLMDGTQRDMGAPSVLGGGADPMAFSHANHLELIRSFLAGVRDGVPPSPDGRDALRVQCLIESILESSAAGSPVAVASH</sequence>
<dbReference type="PANTHER" id="PTHR43708:SF8">
    <property type="entry name" value="OXIDOREDUCTASE"/>
    <property type="match status" value="1"/>
</dbReference>
<dbReference type="RefSeq" id="WP_326508464.1">
    <property type="nucleotide sequence ID" value="NZ_JAWIIV010000021.1"/>
</dbReference>
<keyword evidence="4" id="KW-1185">Reference proteome</keyword>
<dbReference type="InterPro" id="IPR055170">
    <property type="entry name" value="GFO_IDH_MocA-like_dom"/>
</dbReference>
<evidence type="ECO:0000313" key="3">
    <source>
        <dbReference type="EMBL" id="MEC4721783.1"/>
    </source>
</evidence>
<reference evidence="3 4" key="1">
    <citation type="submission" date="2023-10" db="EMBL/GenBank/DDBJ databases">
        <title>Noviherbaspirillum sp. CPCC 100848 genome assembly.</title>
        <authorList>
            <person name="Li X.Y."/>
            <person name="Fang X.M."/>
        </authorList>
    </citation>
    <scope>NUCLEOTIDE SEQUENCE [LARGE SCALE GENOMIC DNA]</scope>
    <source>
        <strain evidence="3 4">CPCC 100848</strain>
    </source>
</reference>
<dbReference type="InterPro" id="IPR000683">
    <property type="entry name" value="Gfo/Idh/MocA-like_OxRdtase_N"/>
</dbReference>
<dbReference type="Pfam" id="PF22725">
    <property type="entry name" value="GFO_IDH_MocA_C3"/>
    <property type="match status" value="1"/>
</dbReference>
<feature type="domain" description="Gfo/Idh/MocA-like oxidoreductase N-terminal" evidence="1">
    <location>
        <begin position="4"/>
        <end position="121"/>
    </location>
</feature>
<dbReference type="PANTHER" id="PTHR43708">
    <property type="entry name" value="CONSERVED EXPRESSED OXIDOREDUCTASE (EUROFUNG)"/>
    <property type="match status" value="1"/>
</dbReference>
<dbReference type="Gene3D" id="3.40.50.720">
    <property type="entry name" value="NAD(P)-binding Rossmann-like Domain"/>
    <property type="match status" value="1"/>
</dbReference>
<name>A0ABU6JE32_9BURK</name>
<evidence type="ECO:0000259" key="1">
    <source>
        <dbReference type="Pfam" id="PF01408"/>
    </source>
</evidence>
<dbReference type="Pfam" id="PF01408">
    <property type="entry name" value="GFO_IDH_MocA"/>
    <property type="match status" value="1"/>
</dbReference>
<dbReference type="SUPFAM" id="SSF55347">
    <property type="entry name" value="Glyceraldehyde-3-phosphate dehydrogenase-like, C-terminal domain"/>
    <property type="match status" value="1"/>
</dbReference>